<dbReference type="AlphaFoldDB" id="A0A6A4NYU8"/>
<sequence length="45" mass="4952">MVLLGLWCPSQLGKIGTFVEDIFHTVAILTSFKSTNNICNIIICP</sequence>
<organism evidence="1 2">
    <name type="scientific">Lupinus albus</name>
    <name type="common">White lupine</name>
    <name type="synonym">Lupinus termis</name>
    <dbReference type="NCBI Taxonomy" id="3870"/>
    <lineage>
        <taxon>Eukaryota</taxon>
        <taxon>Viridiplantae</taxon>
        <taxon>Streptophyta</taxon>
        <taxon>Embryophyta</taxon>
        <taxon>Tracheophyta</taxon>
        <taxon>Spermatophyta</taxon>
        <taxon>Magnoliopsida</taxon>
        <taxon>eudicotyledons</taxon>
        <taxon>Gunneridae</taxon>
        <taxon>Pentapetalae</taxon>
        <taxon>rosids</taxon>
        <taxon>fabids</taxon>
        <taxon>Fabales</taxon>
        <taxon>Fabaceae</taxon>
        <taxon>Papilionoideae</taxon>
        <taxon>50 kb inversion clade</taxon>
        <taxon>genistoids sensu lato</taxon>
        <taxon>core genistoids</taxon>
        <taxon>Genisteae</taxon>
        <taxon>Lupinus</taxon>
    </lineage>
</organism>
<protein>
    <submittedName>
        <fullName evidence="1">Uncharacterized protein</fullName>
    </submittedName>
</protein>
<keyword evidence="2" id="KW-1185">Reference proteome</keyword>
<accession>A0A6A4NYU8</accession>
<comment type="caution">
    <text evidence="1">The sequence shown here is derived from an EMBL/GenBank/DDBJ whole genome shotgun (WGS) entry which is preliminary data.</text>
</comment>
<name>A0A6A4NYU8_LUPAL</name>
<reference evidence="2" key="1">
    <citation type="journal article" date="2020" name="Nat. Commun.">
        <title>Genome sequence of the cluster root forming white lupin.</title>
        <authorList>
            <person name="Hufnagel B."/>
            <person name="Marques A."/>
            <person name="Soriano A."/>
            <person name="Marques L."/>
            <person name="Divol F."/>
            <person name="Doumas P."/>
            <person name="Sallet E."/>
            <person name="Mancinotti D."/>
            <person name="Carrere S."/>
            <person name="Marande W."/>
            <person name="Arribat S."/>
            <person name="Keller J."/>
            <person name="Huneau C."/>
            <person name="Blein T."/>
            <person name="Aime D."/>
            <person name="Laguerre M."/>
            <person name="Taylor J."/>
            <person name="Schubert V."/>
            <person name="Nelson M."/>
            <person name="Geu-Flores F."/>
            <person name="Crespi M."/>
            <person name="Gallardo-Guerrero K."/>
            <person name="Delaux P.-M."/>
            <person name="Salse J."/>
            <person name="Berges H."/>
            <person name="Guyot R."/>
            <person name="Gouzy J."/>
            <person name="Peret B."/>
        </authorList>
    </citation>
    <scope>NUCLEOTIDE SEQUENCE [LARGE SCALE GENOMIC DNA]</scope>
    <source>
        <strain evidence="2">cv. Amiga</strain>
    </source>
</reference>
<dbReference type="EMBL" id="WOCE01000017">
    <property type="protein sequence ID" value="KAE9595475.1"/>
    <property type="molecule type" value="Genomic_DNA"/>
</dbReference>
<evidence type="ECO:0000313" key="1">
    <source>
        <dbReference type="EMBL" id="KAE9595475.1"/>
    </source>
</evidence>
<gene>
    <name evidence="1" type="ORF">Lalb_Chr17g0339191</name>
</gene>
<dbReference type="Proteomes" id="UP000447434">
    <property type="component" value="Chromosome 17"/>
</dbReference>
<evidence type="ECO:0000313" key="2">
    <source>
        <dbReference type="Proteomes" id="UP000447434"/>
    </source>
</evidence>
<proteinExistence type="predicted"/>